<evidence type="ECO:0000313" key="3">
    <source>
        <dbReference type="WBParaSite" id="PSU_v2.g17460.t1"/>
    </source>
</evidence>
<dbReference type="AlphaFoldDB" id="A0A914YJH0"/>
<organism evidence="2 3">
    <name type="scientific">Panagrolaimus superbus</name>
    <dbReference type="NCBI Taxonomy" id="310955"/>
    <lineage>
        <taxon>Eukaryota</taxon>
        <taxon>Metazoa</taxon>
        <taxon>Ecdysozoa</taxon>
        <taxon>Nematoda</taxon>
        <taxon>Chromadorea</taxon>
        <taxon>Rhabditida</taxon>
        <taxon>Tylenchina</taxon>
        <taxon>Panagrolaimomorpha</taxon>
        <taxon>Panagrolaimoidea</taxon>
        <taxon>Panagrolaimidae</taxon>
        <taxon>Panagrolaimus</taxon>
    </lineage>
</organism>
<reference evidence="3" key="1">
    <citation type="submission" date="2022-11" db="UniProtKB">
        <authorList>
            <consortium name="WormBaseParasite"/>
        </authorList>
    </citation>
    <scope>IDENTIFICATION</scope>
</reference>
<evidence type="ECO:0000313" key="2">
    <source>
        <dbReference type="Proteomes" id="UP000887577"/>
    </source>
</evidence>
<dbReference type="WBParaSite" id="PSU_v2.g17460.t1">
    <property type="protein sequence ID" value="PSU_v2.g17460.t1"/>
    <property type="gene ID" value="PSU_v2.g17460"/>
</dbReference>
<name>A0A914YJH0_9BILA</name>
<proteinExistence type="predicted"/>
<dbReference type="Proteomes" id="UP000887577">
    <property type="component" value="Unplaced"/>
</dbReference>
<accession>A0A914YJH0</accession>
<sequence length="168" mass="19694">MKTQLTNSAKIQTNKTEKLKQKLLNSMAKVDKIQLQLKRRLKKICEERSEMKHKLDQMKAIVDGFEGELQETEVEMSSLKTDLTFSNIPDESSENSELMERFYNAQKAFEDRKASCLQKKAIKEQQMSELKAVEMKIRELQKRKTDTVKVIPQRNQSDFTLNQSAWDF</sequence>
<feature type="coiled-coil region" evidence="1">
    <location>
        <begin position="55"/>
        <end position="82"/>
    </location>
</feature>
<protein>
    <submittedName>
        <fullName evidence="3">Uncharacterized protein</fullName>
    </submittedName>
</protein>
<evidence type="ECO:0000256" key="1">
    <source>
        <dbReference type="SAM" id="Coils"/>
    </source>
</evidence>
<keyword evidence="2" id="KW-1185">Reference proteome</keyword>
<keyword evidence="1" id="KW-0175">Coiled coil</keyword>